<sequence>VIRNGGQTSANIERTFEEGVACVMASKSYLEKRRVEWDPINRRIV</sequence>
<organism evidence="1">
    <name type="scientific">marine sediment metagenome</name>
    <dbReference type="NCBI Taxonomy" id="412755"/>
    <lineage>
        <taxon>unclassified sequences</taxon>
        <taxon>metagenomes</taxon>
        <taxon>ecological metagenomes</taxon>
    </lineage>
</organism>
<gene>
    <name evidence="1" type="ORF">S01H1_76047</name>
</gene>
<proteinExistence type="predicted"/>
<evidence type="ECO:0008006" key="2">
    <source>
        <dbReference type="Google" id="ProtNLM"/>
    </source>
</evidence>
<reference evidence="1" key="1">
    <citation type="journal article" date="2014" name="Front. Microbiol.">
        <title>High frequency of phylogenetically diverse reductive dehalogenase-homologous genes in deep subseafloor sedimentary metagenomes.</title>
        <authorList>
            <person name="Kawai M."/>
            <person name="Futagami T."/>
            <person name="Toyoda A."/>
            <person name="Takaki Y."/>
            <person name="Nishi S."/>
            <person name="Hori S."/>
            <person name="Arai W."/>
            <person name="Tsubouchi T."/>
            <person name="Morono Y."/>
            <person name="Uchiyama I."/>
            <person name="Ito T."/>
            <person name="Fujiyama A."/>
            <person name="Inagaki F."/>
            <person name="Takami H."/>
        </authorList>
    </citation>
    <scope>NUCLEOTIDE SEQUENCE</scope>
    <source>
        <strain evidence="1">Expedition CK06-06</strain>
    </source>
</reference>
<accession>X0YX22</accession>
<dbReference type="AlphaFoldDB" id="X0YX22"/>
<comment type="caution">
    <text evidence="1">The sequence shown here is derived from an EMBL/GenBank/DDBJ whole genome shotgun (WGS) entry which is preliminary data.</text>
</comment>
<feature type="non-terminal residue" evidence="1">
    <location>
        <position position="1"/>
    </location>
</feature>
<dbReference type="EMBL" id="BARS01051009">
    <property type="protein sequence ID" value="GAG52843.1"/>
    <property type="molecule type" value="Genomic_DNA"/>
</dbReference>
<protein>
    <recommendedName>
        <fullName evidence="2">Gfo/Idh/MocA-like oxidoreductase bacterial type C-terminal domain-containing protein</fullName>
    </recommendedName>
</protein>
<name>X0YX22_9ZZZZ</name>
<evidence type="ECO:0000313" key="1">
    <source>
        <dbReference type="EMBL" id="GAG52843.1"/>
    </source>
</evidence>